<sequence>MAKENAATVEQVSVQVENGAENASNEMVNVGYQNCIKKLIAAGCKRINSVRIKNVNFTEKDNYTMVSFTLSNPIRGFVSNDNGITYQEGITNTLFTSLYAIVGALKEDDELGWMANALLDNPQALNLIFNGGSVDILQQEIVAGEQFTNPFSTRNDATVQVYDHDVIINHIIGFKLGKTGEKMAARFADKLMGF</sequence>
<keyword evidence="2" id="KW-1185">Reference proteome</keyword>
<name>A0AAE7RY75_9CAUD</name>
<dbReference type="GeneID" id="75691219"/>
<organism evidence="1 2">
    <name type="scientific">uncultured phage cr9_1</name>
    <dbReference type="NCBI Taxonomy" id="2986400"/>
    <lineage>
        <taxon>Viruses</taxon>
        <taxon>Duplodnaviria</taxon>
        <taxon>Heunggongvirae</taxon>
        <taxon>Uroviricota</taxon>
        <taxon>Caudoviricetes</taxon>
        <taxon>Crassvirales</taxon>
        <taxon>Intestiviridae</taxon>
        <taxon>Crudevirinae</taxon>
        <taxon>Dabirmavirus</taxon>
        <taxon>Dabirmavirus hominis</taxon>
    </lineage>
</organism>
<evidence type="ECO:0000313" key="2">
    <source>
        <dbReference type="Proteomes" id="UP000827813"/>
    </source>
</evidence>
<dbReference type="KEGG" id="vg:75691219"/>
<evidence type="ECO:0000313" key="1">
    <source>
        <dbReference type="EMBL" id="QWM90123.1"/>
    </source>
</evidence>
<protein>
    <submittedName>
        <fullName evidence="1">Uncharacterized protein</fullName>
    </submittedName>
</protein>
<proteinExistence type="predicted"/>
<dbReference type="Proteomes" id="UP000827813">
    <property type="component" value="Segment"/>
</dbReference>
<dbReference type="RefSeq" id="YP_010359695.1">
    <property type="nucleotide sequence ID" value="NC_062776.1"/>
</dbReference>
<reference evidence="1 2" key="1">
    <citation type="submission" date="2021-04" db="EMBL/GenBank/DDBJ databases">
        <authorList>
            <person name="Shkoporov A.N."/>
            <person name="Stockdale S.R."/>
            <person name="Guerin E."/>
            <person name="Ross R.P."/>
            <person name="Hill C."/>
        </authorList>
    </citation>
    <scope>NUCLEOTIDE SEQUENCE [LARGE SCALE GENOMIC DNA]</scope>
    <source>
        <strain evidence="2">cr9_1</strain>
    </source>
</reference>
<accession>A0AAE7RY75</accession>
<dbReference type="EMBL" id="MZ130486">
    <property type="protein sequence ID" value="QWM90123.1"/>
    <property type="molecule type" value="Genomic_DNA"/>
</dbReference>
<gene>
    <name evidence="1" type="primary">gp_23056</name>
</gene>